<evidence type="ECO:0000313" key="5">
    <source>
        <dbReference type="Proteomes" id="UP000572817"/>
    </source>
</evidence>
<evidence type="ECO:0000256" key="1">
    <source>
        <dbReference type="ARBA" id="ARBA00006484"/>
    </source>
</evidence>
<comment type="caution">
    <text evidence="4">The sequence shown here is derived from an EMBL/GenBank/DDBJ whole genome shotgun (WGS) entry which is preliminary data.</text>
</comment>
<dbReference type="CDD" id="cd05233">
    <property type="entry name" value="SDR_c"/>
    <property type="match status" value="1"/>
</dbReference>
<dbReference type="OrthoDB" id="47007at2759"/>
<reference evidence="4" key="1">
    <citation type="submission" date="2020-04" db="EMBL/GenBank/DDBJ databases">
        <title>Genome Assembly and Annotation of Botryosphaeria dothidea sdau 11-99, a Latent Pathogen of Apple Fruit Ring Rot in China.</title>
        <authorList>
            <person name="Yu C."/>
            <person name="Diao Y."/>
            <person name="Lu Q."/>
            <person name="Zhao J."/>
            <person name="Cui S."/>
            <person name="Peng C."/>
            <person name="He B."/>
            <person name="Liu H."/>
        </authorList>
    </citation>
    <scope>NUCLEOTIDE SEQUENCE [LARGE SCALE GENOMIC DNA]</scope>
    <source>
        <strain evidence="4">Sdau11-99</strain>
    </source>
</reference>
<dbReference type="SUPFAM" id="SSF51735">
    <property type="entry name" value="NAD(P)-binding Rossmann-fold domains"/>
    <property type="match status" value="1"/>
</dbReference>
<dbReference type="GO" id="GO:0016491">
    <property type="term" value="F:oxidoreductase activity"/>
    <property type="evidence" value="ECO:0007669"/>
    <property type="project" value="UniProtKB-KW"/>
</dbReference>
<keyword evidence="3" id="KW-0560">Oxidoreductase</keyword>
<proteinExistence type="inferred from homology"/>
<dbReference type="AlphaFoldDB" id="A0A8H4N5R2"/>
<evidence type="ECO:0000256" key="3">
    <source>
        <dbReference type="ARBA" id="ARBA00023002"/>
    </source>
</evidence>
<comment type="similarity">
    <text evidence="1">Belongs to the short-chain dehydrogenases/reductases (SDR) family.</text>
</comment>
<keyword evidence="5" id="KW-1185">Reference proteome</keyword>
<evidence type="ECO:0000313" key="4">
    <source>
        <dbReference type="EMBL" id="KAF4312204.1"/>
    </source>
</evidence>
<dbReference type="InterPro" id="IPR036291">
    <property type="entry name" value="NAD(P)-bd_dom_sf"/>
</dbReference>
<accession>A0A8H4N5R2</accession>
<dbReference type="PANTHER" id="PTHR24321">
    <property type="entry name" value="DEHYDROGENASES, SHORT CHAIN"/>
    <property type="match status" value="1"/>
</dbReference>
<organism evidence="4 5">
    <name type="scientific">Botryosphaeria dothidea</name>
    <dbReference type="NCBI Taxonomy" id="55169"/>
    <lineage>
        <taxon>Eukaryota</taxon>
        <taxon>Fungi</taxon>
        <taxon>Dikarya</taxon>
        <taxon>Ascomycota</taxon>
        <taxon>Pezizomycotina</taxon>
        <taxon>Dothideomycetes</taxon>
        <taxon>Dothideomycetes incertae sedis</taxon>
        <taxon>Botryosphaeriales</taxon>
        <taxon>Botryosphaeriaceae</taxon>
        <taxon>Botryosphaeria</taxon>
    </lineage>
</organism>
<dbReference type="PANTHER" id="PTHR24321:SF8">
    <property type="entry name" value="ESTRADIOL 17-BETA-DEHYDROGENASE 8-RELATED"/>
    <property type="match status" value="1"/>
</dbReference>
<dbReference type="PRINTS" id="PR00080">
    <property type="entry name" value="SDRFAMILY"/>
</dbReference>
<evidence type="ECO:0000256" key="2">
    <source>
        <dbReference type="ARBA" id="ARBA00022857"/>
    </source>
</evidence>
<dbReference type="Gene3D" id="3.40.50.720">
    <property type="entry name" value="NAD(P)-binding Rossmann-like Domain"/>
    <property type="match status" value="1"/>
</dbReference>
<dbReference type="Pfam" id="PF13561">
    <property type="entry name" value="adh_short_C2"/>
    <property type="match status" value="1"/>
</dbReference>
<protein>
    <submittedName>
        <fullName evidence="4">Short chain alcohol dehydrogenase</fullName>
    </submittedName>
</protein>
<sequence length="274" mass="29660">MSDSSQFRAILISGGGRGIGRGLARFFLTKSHRVFLLDIDYTELDHTTNVHLKQHAPRVGSAICDLRNVDDIRDKVKQAAGFFGGRIDVLINNGGIATPQWKDGKTMADPATLDEWRAYVDTNLTAPFALSQAALPFMACNNARDARHVSGPGPCIVLIGSFRAHQSDPNQEGYAATKAGLLGLTHSMAVSCGPWGIRVNLVAPGRVKVAHESREGDEKGTRWEDMLEEKDVEQHPANRAGMPEDIAQAVDYLVEAGFVTGQEITVDGGALKQK</sequence>
<dbReference type="PROSITE" id="PS00061">
    <property type="entry name" value="ADH_SHORT"/>
    <property type="match status" value="1"/>
</dbReference>
<gene>
    <name evidence="4" type="ORF">GTA08_BOTSDO12130</name>
</gene>
<name>A0A8H4N5R2_9PEZI</name>
<dbReference type="EMBL" id="WWBZ02000007">
    <property type="protein sequence ID" value="KAF4312204.1"/>
    <property type="molecule type" value="Genomic_DNA"/>
</dbReference>
<dbReference type="Proteomes" id="UP000572817">
    <property type="component" value="Unassembled WGS sequence"/>
</dbReference>
<dbReference type="InterPro" id="IPR002347">
    <property type="entry name" value="SDR_fam"/>
</dbReference>
<keyword evidence="2" id="KW-0521">NADP</keyword>
<dbReference type="PRINTS" id="PR00081">
    <property type="entry name" value="GDHRDH"/>
</dbReference>
<dbReference type="InterPro" id="IPR020904">
    <property type="entry name" value="Sc_DH/Rdtase_CS"/>
</dbReference>